<protein>
    <submittedName>
        <fullName evidence="1">Uncharacterized protein</fullName>
    </submittedName>
</protein>
<keyword evidence="2" id="KW-1185">Reference proteome</keyword>
<name>A0A1E8GKP3_9LACT</name>
<dbReference type="EMBL" id="MKIR01000023">
    <property type="protein sequence ID" value="OFI48825.1"/>
    <property type="molecule type" value="Genomic_DNA"/>
</dbReference>
<evidence type="ECO:0000313" key="2">
    <source>
        <dbReference type="Proteomes" id="UP000178622"/>
    </source>
</evidence>
<reference evidence="2" key="1">
    <citation type="submission" date="2016-09" db="EMBL/GenBank/DDBJ databases">
        <title>Draft genome sequence of a novel species of the family Streptococcaceae isolated from flowers.</title>
        <authorList>
            <person name="Chuah L.-O."/>
            <person name="Yap K.-P."/>
            <person name="Thong K.L."/>
            <person name="Liong M.T."/>
            <person name="Ahmad R."/>
            <person name="Rusul G."/>
        </authorList>
    </citation>
    <scope>NUCLEOTIDE SEQUENCE [LARGE SCALE GENOMIC DNA]</scope>
    <source>
        <strain evidence="2">DF1</strain>
    </source>
</reference>
<comment type="caution">
    <text evidence="1">The sequence shown here is derived from an EMBL/GenBank/DDBJ whole genome shotgun (WGS) entry which is preliminary data.</text>
</comment>
<dbReference type="Proteomes" id="UP000178622">
    <property type="component" value="Unassembled WGS sequence"/>
</dbReference>
<proteinExistence type="predicted"/>
<evidence type="ECO:0000313" key="1">
    <source>
        <dbReference type="EMBL" id="OFI48825.1"/>
    </source>
</evidence>
<dbReference type="OrthoDB" id="2193724at2"/>
<dbReference type="AlphaFoldDB" id="A0A1E8GKP3"/>
<organism evidence="1 2">
    <name type="scientific">Floricoccus tropicus</name>
    <dbReference type="NCBI Taxonomy" id="1859473"/>
    <lineage>
        <taxon>Bacteria</taxon>
        <taxon>Bacillati</taxon>
        <taxon>Bacillota</taxon>
        <taxon>Bacilli</taxon>
        <taxon>Lactobacillales</taxon>
        <taxon>Streptococcaceae</taxon>
        <taxon>Floricoccus</taxon>
    </lineage>
</organism>
<dbReference type="STRING" id="1859473.BG261_05395"/>
<accession>A0A1E8GKP3</accession>
<dbReference type="RefSeq" id="WP_070792758.1">
    <property type="nucleotide sequence ID" value="NZ_MKIR01000023.1"/>
</dbReference>
<sequence length="83" mass="9737">MEQLFSCSLCGGLTLLIRKTDKLDKGVWHEYAECQLCKGKVTFFYSDREIRRLLKLQESNPSLHRAKEIQQKMEVLKINIAKH</sequence>
<gene>
    <name evidence="1" type="ORF">BG261_05395</name>
</gene>